<dbReference type="AlphaFoldDB" id="A0AAV5STM8"/>
<proteinExistence type="predicted"/>
<evidence type="ECO:0000313" key="2">
    <source>
        <dbReference type="Proteomes" id="UP001432027"/>
    </source>
</evidence>
<sequence length="267" mass="29938">GDNALVFTKQDVLPEGKVSYSHITHIFQVEDGTIFYHRFFTAPKTLFVKWNGKEIEVALPEENRFFGAQGNGVYFDVELMNGHSSIYRATFSPEKEEVTVCKVRDMLPYEVARYGGMCSMKRDGKTLVHRMSDDPLQDGVLVDVADAKLEELALTGMHRGKAIYTRVNPDLHHPSARMLCKNAILVELISTDFQFRSIAFDSLPFVYFSDGNHLFSLDTETLEFLPALSFGIEVIGLGGIHDGVLTVLSKREEGNCLATARLPDGYF</sequence>
<evidence type="ECO:0000313" key="1">
    <source>
        <dbReference type="EMBL" id="GMS86152.1"/>
    </source>
</evidence>
<evidence type="ECO:0008006" key="3">
    <source>
        <dbReference type="Google" id="ProtNLM"/>
    </source>
</evidence>
<protein>
    <recommendedName>
        <fullName evidence="3">DUF5050 domain-containing protein</fullName>
    </recommendedName>
</protein>
<comment type="caution">
    <text evidence="1">The sequence shown here is derived from an EMBL/GenBank/DDBJ whole genome shotgun (WGS) entry which is preliminary data.</text>
</comment>
<dbReference type="Proteomes" id="UP001432027">
    <property type="component" value="Unassembled WGS sequence"/>
</dbReference>
<accession>A0AAV5STM8</accession>
<dbReference type="EMBL" id="BTSX01000002">
    <property type="protein sequence ID" value="GMS86152.1"/>
    <property type="molecule type" value="Genomic_DNA"/>
</dbReference>
<gene>
    <name evidence="1" type="ORF">PENTCL1PPCAC_8327</name>
</gene>
<name>A0AAV5STM8_9BILA</name>
<organism evidence="1 2">
    <name type="scientific">Pristionchus entomophagus</name>
    <dbReference type="NCBI Taxonomy" id="358040"/>
    <lineage>
        <taxon>Eukaryota</taxon>
        <taxon>Metazoa</taxon>
        <taxon>Ecdysozoa</taxon>
        <taxon>Nematoda</taxon>
        <taxon>Chromadorea</taxon>
        <taxon>Rhabditida</taxon>
        <taxon>Rhabditina</taxon>
        <taxon>Diplogasteromorpha</taxon>
        <taxon>Diplogasteroidea</taxon>
        <taxon>Neodiplogasteridae</taxon>
        <taxon>Pristionchus</taxon>
    </lineage>
</organism>
<feature type="non-terminal residue" evidence="1">
    <location>
        <position position="1"/>
    </location>
</feature>
<reference evidence="1" key="1">
    <citation type="submission" date="2023-10" db="EMBL/GenBank/DDBJ databases">
        <title>Genome assembly of Pristionchus species.</title>
        <authorList>
            <person name="Yoshida K."/>
            <person name="Sommer R.J."/>
        </authorList>
    </citation>
    <scope>NUCLEOTIDE SEQUENCE</scope>
    <source>
        <strain evidence="1">RS0144</strain>
    </source>
</reference>
<keyword evidence="2" id="KW-1185">Reference proteome</keyword>